<evidence type="ECO:0000313" key="3">
    <source>
        <dbReference type="Proteomes" id="UP000011083"/>
    </source>
</evidence>
<proteinExistence type="predicted"/>
<feature type="compositionally biased region" description="Low complexity" evidence="1">
    <location>
        <begin position="51"/>
        <end position="66"/>
    </location>
</feature>
<feature type="region of interest" description="Disordered" evidence="1">
    <location>
        <begin position="129"/>
        <end position="162"/>
    </location>
</feature>
<dbReference type="RefSeq" id="XP_004340267.1">
    <property type="nucleotide sequence ID" value="XM_004340219.1"/>
</dbReference>
<dbReference type="GeneID" id="14918984"/>
<sequence length="382" mass="42065">MMRRATLALREQGSGCMLMGRLPAVSSPFTSGSRSLSTSADDLLHLFKQAASKSAPSAPAAPAQQPRPVSAGRGRMPTSAATTSSGNWAQQLANQLDDRAIESPASHPAAKPLYQGQDEKKRKFRPARHAFDPSAPRGGSMEDVASPLSRGGRGRRMRGGVSLGFDDARFQDAAEEGEDDDFDMRMVLREEKDDAKDLVSLSSAMDEGGDDDWEAMAAEINAWGKKLQNSLRPHIEVLNKHTKTRRMRRQKYRAFLERCLARREAKRGGAPKPAGWPWPKERDLVYNTDLFVPLNLELKGIEEEGEDLHALLTQQMEDAARAIGHNASWPLEEKRKLMLGLKRFYEQAVRSGPGSYDLFADHRHALDDDDFIGGGGGPSSSE</sequence>
<feature type="region of interest" description="Disordered" evidence="1">
    <location>
        <begin position="51"/>
        <end position="87"/>
    </location>
</feature>
<dbReference type="KEGG" id="acan:ACA1_369900"/>
<keyword evidence="3" id="KW-1185">Reference proteome</keyword>
<name>L8GZ72_ACACF</name>
<gene>
    <name evidence="2" type="ORF">ACA1_369900</name>
</gene>
<dbReference type="VEuPathDB" id="AmoebaDB:ACA1_369900"/>
<reference evidence="2 3" key="1">
    <citation type="journal article" date="2013" name="Genome Biol.">
        <title>Genome of Acanthamoeba castellanii highlights extensive lateral gene transfer and early evolution of tyrosine kinase signaling.</title>
        <authorList>
            <person name="Clarke M."/>
            <person name="Lohan A.J."/>
            <person name="Liu B."/>
            <person name="Lagkouvardos I."/>
            <person name="Roy S."/>
            <person name="Zafar N."/>
            <person name="Bertelli C."/>
            <person name="Schilde C."/>
            <person name="Kianianmomeni A."/>
            <person name="Burglin T.R."/>
            <person name="Frech C."/>
            <person name="Turcotte B."/>
            <person name="Kopec K.O."/>
            <person name="Synnott J.M."/>
            <person name="Choo C."/>
            <person name="Paponov I."/>
            <person name="Finkler A."/>
            <person name="Soon Heng Tan C."/>
            <person name="Hutchins A.P."/>
            <person name="Weinmeier T."/>
            <person name="Rattei T."/>
            <person name="Chu J.S."/>
            <person name="Gimenez G."/>
            <person name="Irimia M."/>
            <person name="Rigden D.J."/>
            <person name="Fitzpatrick D.A."/>
            <person name="Lorenzo-Morales J."/>
            <person name="Bateman A."/>
            <person name="Chiu C.H."/>
            <person name="Tang P."/>
            <person name="Hegemann P."/>
            <person name="Fromm H."/>
            <person name="Raoult D."/>
            <person name="Greub G."/>
            <person name="Miranda-Saavedra D."/>
            <person name="Chen N."/>
            <person name="Nash P."/>
            <person name="Ginger M.L."/>
            <person name="Horn M."/>
            <person name="Schaap P."/>
            <person name="Caler L."/>
            <person name="Loftus B."/>
        </authorList>
    </citation>
    <scope>NUCLEOTIDE SEQUENCE [LARGE SCALE GENOMIC DNA]</scope>
    <source>
        <strain evidence="2 3">Neff</strain>
    </source>
</reference>
<accession>L8GZ72</accession>
<dbReference type="Proteomes" id="UP000011083">
    <property type="component" value="Unassembled WGS sequence"/>
</dbReference>
<dbReference type="AlphaFoldDB" id="L8GZ72"/>
<protein>
    <submittedName>
        <fullName evidence="2">Uncharacterized protein</fullName>
    </submittedName>
</protein>
<organism evidence="2 3">
    <name type="scientific">Acanthamoeba castellanii (strain ATCC 30010 / Neff)</name>
    <dbReference type="NCBI Taxonomy" id="1257118"/>
    <lineage>
        <taxon>Eukaryota</taxon>
        <taxon>Amoebozoa</taxon>
        <taxon>Discosea</taxon>
        <taxon>Longamoebia</taxon>
        <taxon>Centramoebida</taxon>
        <taxon>Acanthamoebidae</taxon>
        <taxon>Acanthamoeba</taxon>
    </lineage>
</organism>
<evidence type="ECO:0000313" key="2">
    <source>
        <dbReference type="EMBL" id="ELR18247.1"/>
    </source>
</evidence>
<evidence type="ECO:0000256" key="1">
    <source>
        <dbReference type="SAM" id="MobiDB-lite"/>
    </source>
</evidence>
<dbReference type="EMBL" id="KB007960">
    <property type="protein sequence ID" value="ELR18247.1"/>
    <property type="molecule type" value="Genomic_DNA"/>
</dbReference>